<dbReference type="Gene3D" id="2.30.130.10">
    <property type="entry name" value="PUA domain"/>
    <property type="match status" value="1"/>
</dbReference>
<keyword evidence="4 10" id="KW-0489">Methyltransferase</keyword>
<keyword evidence="6" id="KW-0949">S-adenosyl-L-methionine</keyword>
<dbReference type="OrthoDB" id="9805492at2"/>
<dbReference type="PANTHER" id="PTHR42873:SF1">
    <property type="entry name" value="S-ADENOSYLMETHIONINE-DEPENDENT METHYLTRANSFERASE DOMAIN-CONTAINING PROTEIN"/>
    <property type="match status" value="1"/>
</dbReference>
<dbReference type="CDD" id="cd21153">
    <property type="entry name" value="PUA_RlmI"/>
    <property type="match status" value="1"/>
</dbReference>
<gene>
    <name evidence="10" type="primary">rlmI_2</name>
    <name evidence="10" type="ORF">OJF2_55510</name>
</gene>
<dbReference type="GO" id="GO:0006364">
    <property type="term" value="P:rRNA processing"/>
    <property type="evidence" value="ECO:0007669"/>
    <property type="project" value="UniProtKB-KW"/>
</dbReference>
<dbReference type="Gene3D" id="3.40.50.150">
    <property type="entry name" value="Vaccinia Virus protein VP39"/>
    <property type="match status" value="1"/>
</dbReference>
<dbReference type="Pfam" id="PF17785">
    <property type="entry name" value="PUA_3"/>
    <property type="match status" value="1"/>
</dbReference>
<dbReference type="SUPFAM" id="SSF88697">
    <property type="entry name" value="PUA domain-like"/>
    <property type="match status" value="1"/>
</dbReference>
<evidence type="ECO:0000256" key="7">
    <source>
        <dbReference type="ARBA" id="ARBA00022884"/>
    </source>
</evidence>
<evidence type="ECO:0000256" key="1">
    <source>
        <dbReference type="ARBA" id="ARBA00004496"/>
    </source>
</evidence>
<dbReference type="SMART" id="SM00359">
    <property type="entry name" value="PUA"/>
    <property type="match status" value="1"/>
</dbReference>
<dbReference type="InterPro" id="IPR015947">
    <property type="entry name" value="PUA-like_sf"/>
</dbReference>
<organism evidence="10 11">
    <name type="scientific">Aquisphaera giovannonii</name>
    <dbReference type="NCBI Taxonomy" id="406548"/>
    <lineage>
        <taxon>Bacteria</taxon>
        <taxon>Pseudomonadati</taxon>
        <taxon>Planctomycetota</taxon>
        <taxon>Planctomycetia</taxon>
        <taxon>Isosphaerales</taxon>
        <taxon>Isosphaeraceae</taxon>
        <taxon>Aquisphaera</taxon>
    </lineage>
</organism>
<keyword evidence="7" id="KW-0694">RNA-binding</keyword>
<reference evidence="10 11" key="1">
    <citation type="submission" date="2019-08" db="EMBL/GenBank/DDBJ databases">
        <title>Deep-cultivation of Planctomycetes and their phenomic and genomic characterization uncovers novel biology.</title>
        <authorList>
            <person name="Wiegand S."/>
            <person name="Jogler M."/>
            <person name="Boedeker C."/>
            <person name="Pinto D."/>
            <person name="Vollmers J."/>
            <person name="Rivas-Marin E."/>
            <person name="Kohn T."/>
            <person name="Peeters S.H."/>
            <person name="Heuer A."/>
            <person name="Rast P."/>
            <person name="Oberbeckmann S."/>
            <person name="Bunk B."/>
            <person name="Jeske O."/>
            <person name="Meyerdierks A."/>
            <person name="Storesund J.E."/>
            <person name="Kallscheuer N."/>
            <person name="Luecker S."/>
            <person name="Lage O.M."/>
            <person name="Pohl T."/>
            <person name="Merkel B.J."/>
            <person name="Hornburger P."/>
            <person name="Mueller R.-W."/>
            <person name="Bruemmer F."/>
            <person name="Labrenz M."/>
            <person name="Spormann A.M."/>
            <person name="Op den Camp H."/>
            <person name="Overmann J."/>
            <person name="Amann R."/>
            <person name="Jetten M.S.M."/>
            <person name="Mascher T."/>
            <person name="Medema M.H."/>
            <person name="Devos D.P."/>
            <person name="Kaster A.-K."/>
            <person name="Ovreas L."/>
            <person name="Rohde M."/>
            <person name="Galperin M.Y."/>
            <person name="Jogler C."/>
        </authorList>
    </citation>
    <scope>NUCLEOTIDE SEQUENCE [LARGE SCALE GENOMIC DNA]</scope>
    <source>
        <strain evidence="10 11">OJF2</strain>
    </source>
</reference>
<dbReference type="PROSITE" id="PS50890">
    <property type="entry name" value="PUA"/>
    <property type="match status" value="1"/>
</dbReference>
<dbReference type="Gene3D" id="3.30.750.80">
    <property type="entry name" value="RNA methyltransferase domain (HRMD) like"/>
    <property type="match status" value="1"/>
</dbReference>
<keyword evidence="3" id="KW-0698">rRNA processing</keyword>
<dbReference type="Pfam" id="PF10672">
    <property type="entry name" value="Methyltrans_SAM"/>
    <property type="match status" value="1"/>
</dbReference>
<dbReference type="Proteomes" id="UP000324233">
    <property type="component" value="Chromosome"/>
</dbReference>
<dbReference type="EMBL" id="CP042997">
    <property type="protein sequence ID" value="QEH36966.1"/>
    <property type="molecule type" value="Genomic_DNA"/>
</dbReference>
<evidence type="ECO:0000256" key="4">
    <source>
        <dbReference type="ARBA" id="ARBA00022603"/>
    </source>
</evidence>
<evidence type="ECO:0000256" key="8">
    <source>
        <dbReference type="ARBA" id="ARBA00038091"/>
    </source>
</evidence>
<dbReference type="EC" id="2.1.1.191" evidence="10"/>
<name>A0A5B9W8E7_9BACT</name>
<accession>A0A5B9W8E7</accession>
<dbReference type="GO" id="GO:0003723">
    <property type="term" value="F:RNA binding"/>
    <property type="evidence" value="ECO:0007669"/>
    <property type="project" value="UniProtKB-KW"/>
</dbReference>
<keyword evidence="2" id="KW-0963">Cytoplasm</keyword>
<evidence type="ECO:0000256" key="3">
    <source>
        <dbReference type="ARBA" id="ARBA00022552"/>
    </source>
</evidence>
<comment type="subcellular location">
    <subcellularLocation>
        <location evidence="1">Cytoplasm</location>
    </subcellularLocation>
</comment>
<evidence type="ECO:0000313" key="10">
    <source>
        <dbReference type="EMBL" id="QEH36966.1"/>
    </source>
</evidence>
<evidence type="ECO:0000259" key="9">
    <source>
        <dbReference type="SMART" id="SM00359"/>
    </source>
</evidence>
<protein>
    <submittedName>
        <fullName evidence="10">Ribosomal RNA large subunit methyltransferase I</fullName>
        <ecNumber evidence="10">2.1.1.191</ecNumber>
    </submittedName>
</protein>
<evidence type="ECO:0000313" key="11">
    <source>
        <dbReference type="Proteomes" id="UP000324233"/>
    </source>
</evidence>
<comment type="similarity">
    <text evidence="8">Belongs to the methyltransferase superfamily. RlmI family.</text>
</comment>
<keyword evidence="5 10" id="KW-0808">Transferase</keyword>
<feature type="domain" description="PUA" evidence="9">
    <location>
        <begin position="7"/>
        <end position="91"/>
    </location>
</feature>
<dbReference type="InterPro" id="IPR029063">
    <property type="entry name" value="SAM-dependent_MTases_sf"/>
</dbReference>
<dbReference type="InterPro" id="IPR036974">
    <property type="entry name" value="PUA_sf"/>
</dbReference>
<dbReference type="GO" id="GO:0008168">
    <property type="term" value="F:methyltransferase activity"/>
    <property type="evidence" value="ECO:0007669"/>
    <property type="project" value="UniProtKB-KW"/>
</dbReference>
<dbReference type="CDD" id="cd02440">
    <property type="entry name" value="AdoMet_MTases"/>
    <property type="match status" value="1"/>
</dbReference>
<dbReference type="RefSeq" id="WP_148596589.1">
    <property type="nucleotide sequence ID" value="NZ_CP042997.1"/>
</dbReference>
<dbReference type="GO" id="GO:0032259">
    <property type="term" value="P:methylation"/>
    <property type="evidence" value="ECO:0007669"/>
    <property type="project" value="UniProtKB-KW"/>
</dbReference>
<dbReference type="SUPFAM" id="SSF53335">
    <property type="entry name" value="S-adenosyl-L-methionine-dependent methyltransferases"/>
    <property type="match status" value="1"/>
</dbReference>
<keyword evidence="11" id="KW-1185">Reference proteome</keyword>
<evidence type="ECO:0000256" key="5">
    <source>
        <dbReference type="ARBA" id="ARBA00022679"/>
    </source>
</evidence>
<dbReference type="KEGG" id="agv:OJF2_55510"/>
<dbReference type="InterPro" id="IPR002478">
    <property type="entry name" value="PUA"/>
</dbReference>
<dbReference type="PANTHER" id="PTHR42873">
    <property type="entry name" value="RIBOSOMAL RNA LARGE SUBUNIT METHYLTRANSFERASE"/>
    <property type="match status" value="1"/>
</dbReference>
<sequence>MTASPKGRICLLPRRARPFFAGHPWVYRASIARIEGKPDAADEVSVFSAEGAFIARGLFNPSSNIVVRLYRWEDEPLDEAFWRSKIRAAAHLRGGVLALGDPGAACRLVFSEGDGLSGLTVDRYDRWLVANISSLAVHKRREMLLEILREVTGCEGILARPDRATADKEGMARGDASILGNIPDGPVGVLENGLKYEVDLVGGQKTGFYCDQRDNRKAVARFCAGGRVLDLFCYTGGFSLNALRHGAASGTVGIDSSAAAIAQARRNASLNGLDRAEFRAADAHEALADLAEKGETFGVVICDPPKYAGQAKDREVAMRGYRRLNAAALRVLQPGGILATCSCSGLVDRASFAAMLGQVAEETRRPIQILEQRGQAADHPVSAACPESDYLKCFLCRVG</sequence>
<dbReference type="AlphaFoldDB" id="A0A5B9W8E7"/>
<dbReference type="GO" id="GO:0005737">
    <property type="term" value="C:cytoplasm"/>
    <property type="evidence" value="ECO:0007669"/>
    <property type="project" value="UniProtKB-SubCell"/>
</dbReference>
<dbReference type="CDD" id="cd11572">
    <property type="entry name" value="RlmI_M_like"/>
    <property type="match status" value="1"/>
</dbReference>
<dbReference type="InterPro" id="IPR041532">
    <property type="entry name" value="RlmI-like_PUA"/>
</dbReference>
<evidence type="ECO:0000256" key="6">
    <source>
        <dbReference type="ARBA" id="ARBA00022691"/>
    </source>
</evidence>
<proteinExistence type="inferred from homology"/>
<dbReference type="InterPro" id="IPR019614">
    <property type="entry name" value="SAM-dep_methyl-trfase"/>
</dbReference>
<evidence type="ECO:0000256" key="2">
    <source>
        <dbReference type="ARBA" id="ARBA00022490"/>
    </source>
</evidence>